<evidence type="ECO:0000313" key="3">
    <source>
        <dbReference type="EMBL" id="KAL0321460.1"/>
    </source>
</evidence>
<dbReference type="PANTHER" id="PTHR31286:SF179">
    <property type="entry name" value="RNASE H TYPE-1 DOMAIN-CONTAINING PROTEIN"/>
    <property type="match status" value="1"/>
</dbReference>
<feature type="region of interest" description="Disordered" evidence="1">
    <location>
        <begin position="15"/>
        <end position="39"/>
    </location>
</feature>
<comment type="caution">
    <text evidence="3">The sequence shown here is derived from an EMBL/GenBank/DDBJ whole genome shotgun (WGS) entry which is preliminary data.</text>
</comment>
<dbReference type="EMBL" id="JACGWJ010000024">
    <property type="protein sequence ID" value="KAL0321460.1"/>
    <property type="molecule type" value="Genomic_DNA"/>
</dbReference>
<dbReference type="InterPro" id="IPR025558">
    <property type="entry name" value="DUF4283"/>
</dbReference>
<dbReference type="PANTHER" id="PTHR31286">
    <property type="entry name" value="GLYCINE-RICH CELL WALL STRUCTURAL PROTEIN 1.8-LIKE"/>
    <property type="match status" value="1"/>
</dbReference>
<organism evidence="3">
    <name type="scientific">Sesamum radiatum</name>
    <name type="common">Black benniseed</name>
    <dbReference type="NCBI Taxonomy" id="300843"/>
    <lineage>
        <taxon>Eukaryota</taxon>
        <taxon>Viridiplantae</taxon>
        <taxon>Streptophyta</taxon>
        <taxon>Embryophyta</taxon>
        <taxon>Tracheophyta</taxon>
        <taxon>Spermatophyta</taxon>
        <taxon>Magnoliopsida</taxon>
        <taxon>eudicotyledons</taxon>
        <taxon>Gunneridae</taxon>
        <taxon>Pentapetalae</taxon>
        <taxon>asterids</taxon>
        <taxon>lamiids</taxon>
        <taxon>Lamiales</taxon>
        <taxon>Pedaliaceae</taxon>
        <taxon>Sesamum</taxon>
    </lineage>
</organism>
<dbReference type="Pfam" id="PF14111">
    <property type="entry name" value="DUF4283"/>
    <property type="match status" value="1"/>
</dbReference>
<name>A0AAW2LSU6_SESRA</name>
<accession>A0AAW2LSU6</accession>
<proteinExistence type="predicted"/>
<gene>
    <name evidence="3" type="ORF">Sradi_5407500</name>
</gene>
<feature type="domain" description="DUF4283" evidence="2">
    <location>
        <begin position="88"/>
        <end position="169"/>
    </location>
</feature>
<dbReference type="AlphaFoldDB" id="A0AAW2LSU6"/>
<protein>
    <recommendedName>
        <fullName evidence="2">DUF4283 domain-containing protein</fullName>
    </recommendedName>
</protein>
<feature type="region of interest" description="Disordered" evidence="1">
    <location>
        <begin position="272"/>
        <end position="304"/>
    </location>
</feature>
<reference evidence="3" key="2">
    <citation type="journal article" date="2024" name="Plant">
        <title>Genomic evolution and insights into agronomic trait innovations of Sesamum species.</title>
        <authorList>
            <person name="Miao H."/>
            <person name="Wang L."/>
            <person name="Qu L."/>
            <person name="Liu H."/>
            <person name="Sun Y."/>
            <person name="Le M."/>
            <person name="Wang Q."/>
            <person name="Wei S."/>
            <person name="Zheng Y."/>
            <person name="Lin W."/>
            <person name="Duan Y."/>
            <person name="Cao H."/>
            <person name="Xiong S."/>
            <person name="Wang X."/>
            <person name="Wei L."/>
            <person name="Li C."/>
            <person name="Ma Q."/>
            <person name="Ju M."/>
            <person name="Zhao R."/>
            <person name="Li G."/>
            <person name="Mu C."/>
            <person name="Tian Q."/>
            <person name="Mei H."/>
            <person name="Zhang T."/>
            <person name="Gao T."/>
            <person name="Zhang H."/>
        </authorList>
    </citation>
    <scope>NUCLEOTIDE SEQUENCE</scope>
    <source>
        <strain evidence="3">G02</strain>
    </source>
</reference>
<dbReference type="InterPro" id="IPR040256">
    <property type="entry name" value="At4g02000-like"/>
</dbReference>
<evidence type="ECO:0000256" key="1">
    <source>
        <dbReference type="SAM" id="MobiDB-lite"/>
    </source>
</evidence>
<feature type="compositionally biased region" description="Basic and acidic residues" evidence="1">
    <location>
        <begin position="283"/>
        <end position="297"/>
    </location>
</feature>
<reference evidence="3" key="1">
    <citation type="submission" date="2020-06" db="EMBL/GenBank/DDBJ databases">
        <authorList>
            <person name="Li T."/>
            <person name="Hu X."/>
            <person name="Zhang T."/>
            <person name="Song X."/>
            <person name="Zhang H."/>
            <person name="Dai N."/>
            <person name="Sheng W."/>
            <person name="Hou X."/>
            <person name="Wei L."/>
        </authorList>
    </citation>
    <scope>NUCLEOTIDE SEQUENCE</scope>
    <source>
        <strain evidence="3">G02</strain>
        <tissue evidence="3">Leaf</tissue>
    </source>
</reference>
<evidence type="ECO:0000259" key="2">
    <source>
        <dbReference type="Pfam" id="PF14111"/>
    </source>
</evidence>
<sequence length="542" mass="60617">MAPFVLNPAEFPPLTRSNSTEFAQPVTEPQQNSSKTFSEAANSANLKSSDCNKYFLADSSPTAIGTVSTINGRPTIAFSDLETQSLVADFRLALIGKFSHGSPPYSQLHRLLSKSGLKGAFTVSLINNKHALISLSNEADYTYLWLRRICYLNGFPMRVFKWYPTFTPDNESSIVPIWVNLPALPAHLFRKETLFAIASNIGTPLQIADSTFNQSNLSKARVCVEIDLLKPFLKEIDLKICGETIVQRIEYEETPRYCTLCKHIGHNDSECYSKGNAPKPPRRRVDGKTTTNAEHKQQQTKQGKWVAVRNEPTEQGEHSNVSITLHEGNENVQLPVLPVENEDENGAQIVHISQNDDDNDAHAVECDAVVVVEINDDECDAVKQHSDLNADIIAEVVVVNDALIVDVIPENATIEMLAENKDDDGGEKNTSGALILRQDNPLCNLTERTSWGMIDSALKILETVNQFGKVMKGIEDDVERVIKRNKLAVKTAMLYQKCVMIFDRVSQLLLRPLDERSPPIATRTRRRKKGKYYLEPPDIHYL</sequence>